<reference evidence="2 3" key="1">
    <citation type="journal article" date="2009" name="Science">
        <title>Genome sequence, comparative analysis, and population genetics of the domestic horse.</title>
        <authorList>
            <consortium name="Broad Institute Genome Sequencing Platform"/>
            <consortium name="Broad Institute Whole Genome Assembly Team"/>
            <person name="Wade C.M."/>
            <person name="Giulotto E."/>
            <person name="Sigurdsson S."/>
            <person name="Zoli M."/>
            <person name="Gnerre S."/>
            <person name="Imsland F."/>
            <person name="Lear T.L."/>
            <person name="Adelson D.L."/>
            <person name="Bailey E."/>
            <person name="Bellone R.R."/>
            <person name="Bloecker H."/>
            <person name="Distl O."/>
            <person name="Edgar R.C."/>
            <person name="Garber M."/>
            <person name="Leeb T."/>
            <person name="Mauceli E."/>
            <person name="MacLeod J.N."/>
            <person name="Penedo M.C.T."/>
            <person name="Raison J.M."/>
            <person name="Sharpe T."/>
            <person name="Vogel J."/>
            <person name="Andersson L."/>
            <person name="Antczak D.F."/>
            <person name="Biagi T."/>
            <person name="Binns M.M."/>
            <person name="Chowdhary B.P."/>
            <person name="Coleman S.J."/>
            <person name="Della Valle G."/>
            <person name="Fryc S."/>
            <person name="Guerin G."/>
            <person name="Hasegawa T."/>
            <person name="Hill E.W."/>
            <person name="Jurka J."/>
            <person name="Kiialainen A."/>
            <person name="Lindgren G."/>
            <person name="Liu J."/>
            <person name="Magnani E."/>
            <person name="Mickelson J.R."/>
            <person name="Murray J."/>
            <person name="Nergadze S.G."/>
            <person name="Onofrio R."/>
            <person name="Pedroni S."/>
            <person name="Piras M.F."/>
            <person name="Raudsepp T."/>
            <person name="Rocchi M."/>
            <person name="Roeed K.H."/>
            <person name="Ryder O.A."/>
            <person name="Searle S."/>
            <person name="Skow L."/>
            <person name="Swinburne J.E."/>
            <person name="Syvaenen A.C."/>
            <person name="Tozaki T."/>
            <person name="Valberg S.J."/>
            <person name="Vaudin M."/>
            <person name="White J.R."/>
            <person name="Zody M.C."/>
            <person name="Lander E.S."/>
            <person name="Lindblad-Toh K."/>
        </authorList>
    </citation>
    <scope>NUCLEOTIDE SEQUENCE [LARGE SCALE GENOMIC DNA]</scope>
    <source>
        <strain evidence="2 3">Thoroughbred</strain>
    </source>
</reference>
<evidence type="ECO:0000256" key="1">
    <source>
        <dbReference type="SAM" id="MobiDB-lite"/>
    </source>
</evidence>
<dbReference type="PANTHER" id="PTHR22550:SF5">
    <property type="entry name" value="LEUCINE ZIPPER PROTEIN 4"/>
    <property type="match status" value="1"/>
</dbReference>
<feature type="compositionally biased region" description="Polar residues" evidence="1">
    <location>
        <begin position="163"/>
        <end position="175"/>
    </location>
</feature>
<name>A0A3Q2HWT2_HORSE</name>
<dbReference type="InterPro" id="IPR050768">
    <property type="entry name" value="UPF0353/GerABKA_families"/>
</dbReference>
<feature type="compositionally biased region" description="Polar residues" evidence="1">
    <location>
        <begin position="241"/>
        <end position="250"/>
    </location>
</feature>
<feature type="compositionally biased region" description="Basic and acidic residues" evidence="1">
    <location>
        <begin position="177"/>
        <end position="194"/>
    </location>
</feature>
<dbReference type="GeneTree" id="ENSGT00940000165469"/>
<feature type="compositionally biased region" description="Basic residues" evidence="1">
    <location>
        <begin position="223"/>
        <end position="236"/>
    </location>
</feature>
<dbReference type="Bgee" id="ENSECAG00000031884">
    <property type="expression patterns" value="Expressed in testis"/>
</dbReference>
<organism evidence="2 3">
    <name type="scientific">Equus caballus</name>
    <name type="common">Horse</name>
    <dbReference type="NCBI Taxonomy" id="9796"/>
    <lineage>
        <taxon>Eukaryota</taxon>
        <taxon>Metazoa</taxon>
        <taxon>Chordata</taxon>
        <taxon>Craniata</taxon>
        <taxon>Vertebrata</taxon>
        <taxon>Euteleostomi</taxon>
        <taxon>Mammalia</taxon>
        <taxon>Eutheria</taxon>
        <taxon>Laurasiatheria</taxon>
        <taxon>Perissodactyla</taxon>
        <taxon>Equidae</taxon>
        <taxon>Equus</taxon>
    </lineage>
</organism>
<proteinExistence type="predicted"/>
<evidence type="ECO:0008006" key="4">
    <source>
        <dbReference type="Google" id="ProtNLM"/>
    </source>
</evidence>
<feature type="compositionally biased region" description="Basic and acidic residues" evidence="1">
    <location>
        <begin position="202"/>
        <end position="222"/>
    </location>
</feature>
<reference evidence="2" key="3">
    <citation type="submission" date="2025-09" db="UniProtKB">
        <authorList>
            <consortium name="Ensembl"/>
        </authorList>
    </citation>
    <scope>IDENTIFICATION</scope>
    <source>
        <strain evidence="2">Thoroughbred</strain>
    </source>
</reference>
<reference evidence="2" key="2">
    <citation type="submission" date="2025-08" db="UniProtKB">
        <authorList>
            <consortium name="Ensembl"/>
        </authorList>
    </citation>
    <scope>IDENTIFICATION</scope>
    <source>
        <strain evidence="2">Thoroughbred</strain>
    </source>
</reference>
<dbReference type="RefSeq" id="XP_070113408.1">
    <property type="nucleotide sequence ID" value="XM_070257307.1"/>
</dbReference>
<feature type="compositionally biased region" description="Basic and acidic residues" evidence="1">
    <location>
        <begin position="63"/>
        <end position="87"/>
    </location>
</feature>
<feature type="compositionally biased region" description="Polar residues" evidence="1">
    <location>
        <begin position="41"/>
        <end position="54"/>
    </location>
</feature>
<accession>A0A3Q2HWT2</accession>
<feature type="compositionally biased region" description="Basic and acidic residues" evidence="1">
    <location>
        <begin position="132"/>
        <end position="159"/>
    </location>
</feature>
<dbReference type="PANTHER" id="PTHR22550">
    <property type="entry name" value="SPORE GERMINATION PROTEIN"/>
    <property type="match status" value="1"/>
</dbReference>
<dbReference type="CTD" id="51213"/>
<protein>
    <recommendedName>
        <fullName evidence="4">Leucine zipper protein 4</fullName>
    </recommendedName>
</protein>
<dbReference type="OMA" id="SPANDHD"/>
<evidence type="ECO:0000313" key="3">
    <source>
        <dbReference type="Proteomes" id="UP000002281"/>
    </source>
</evidence>
<feature type="compositionally biased region" description="Basic and acidic residues" evidence="1">
    <location>
        <begin position="113"/>
        <end position="125"/>
    </location>
</feature>
<sequence length="393" mass="45318">MASPSNVTFPGRMLTDPKSRGNMAFLDMSLDEIIMLRKIGNTSTEEGGNETQNCGKMHSVSRGRSDAPGHHREKECSEFRNDIEERNHGKKPYQESSGFKSGQSPLNRQPLIKQEKCNDKSKTQAERNGGQSEEKRSQDQLEENRHHSESSQGHSERSHCQSKRSQGQLERSYGQSERFHGQSERSRGHTERSRGQSGRFHVRSERSHDQLERSCGHSERFHGHSGRSHDHSKRSHVLSERSYSQSGRSHGQSERSHGQSGRYRRYSPAGRFRASPQKESEFERSFIIKKKNEYYQKGICQRNYQMNVNRGISPANDHDSYENYRRSERFMRHGVRALHLTAKYATIKNSPSQPRGIYLKYNFQAMGNQTKLSLNERFSKLKVRKGPGSIYQL</sequence>
<keyword evidence="3" id="KW-1185">Reference proteome</keyword>
<dbReference type="InParanoid" id="A0A3Q2HWT2"/>
<feature type="compositionally biased region" description="Polar residues" evidence="1">
    <location>
        <begin position="94"/>
        <end position="107"/>
    </location>
</feature>
<feature type="region of interest" description="Disordered" evidence="1">
    <location>
        <begin position="1"/>
        <end position="21"/>
    </location>
</feature>
<dbReference type="AlphaFoldDB" id="A0A3Q2HWT2"/>
<evidence type="ECO:0000313" key="2">
    <source>
        <dbReference type="Ensembl" id="ENSECAP00000039843.2"/>
    </source>
</evidence>
<dbReference type="Ensembl" id="ENSECAT00000032475.3">
    <property type="protein sequence ID" value="ENSECAP00000039843.2"/>
    <property type="gene ID" value="ENSECAG00000031884.3"/>
</dbReference>
<dbReference type="GeneID" id="100629208"/>
<dbReference type="PaxDb" id="9796-ENSECAP00000039843"/>
<dbReference type="Proteomes" id="UP000002281">
    <property type="component" value="Chromosome X"/>
</dbReference>
<dbReference type="STRING" id="9796.ENSECAP00000039843"/>
<feature type="region of interest" description="Disordered" evidence="1">
    <location>
        <begin position="41"/>
        <end position="279"/>
    </location>
</feature>